<evidence type="ECO:0000256" key="1">
    <source>
        <dbReference type="SAM" id="Phobius"/>
    </source>
</evidence>
<feature type="transmembrane region" description="Helical" evidence="1">
    <location>
        <begin position="40"/>
        <end position="60"/>
    </location>
</feature>
<keyword evidence="1" id="KW-1133">Transmembrane helix</keyword>
<accession>A0A212LY51</accession>
<proteinExistence type="predicted"/>
<reference evidence="2" key="1">
    <citation type="submission" date="2016-08" db="EMBL/GenBank/DDBJ databases">
        <authorList>
            <person name="Seilhamer J.J."/>
        </authorList>
    </citation>
    <scope>NUCLEOTIDE SEQUENCE</scope>
    <source>
        <strain evidence="2">86</strain>
    </source>
</reference>
<dbReference type="RefSeq" id="WP_288185134.1">
    <property type="nucleotide sequence ID" value="NZ_LT608335.1"/>
</dbReference>
<evidence type="ECO:0000313" key="2">
    <source>
        <dbReference type="EMBL" id="SCM82461.1"/>
    </source>
</evidence>
<keyword evidence="1" id="KW-0472">Membrane</keyword>
<dbReference type="EMBL" id="FMJE01000005">
    <property type="protein sequence ID" value="SCM82461.1"/>
    <property type="molecule type" value="Genomic_DNA"/>
</dbReference>
<feature type="transmembrane region" description="Helical" evidence="1">
    <location>
        <begin position="12"/>
        <end position="34"/>
    </location>
</feature>
<sequence length="108" mass="12372">MQVYVGRKKSLFFICGLIIGLIINNFISSNNVIWQNIDSWVKIATIINAFAVFGVILLWFQIKAEHERDRREKTVDLLLAWNESLKKETSLARKIVEGFSPGTMSMPV</sequence>
<keyword evidence="1" id="KW-0812">Transmembrane</keyword>
<protein>
    <submittedName>
        <fullName evidence="2">Uncharacterized protein</fullName>
    </submittedName>
</protein>
<organism evidence="2">
    <name type="scientific">uncultured Sporomusa sp</name>
    <dbReference type="NCBI Taxonomy" id="307249"/>
    <lineage>
        <taxon>Bacteria</taxon>
        <taxon>Bacillati</taxon>
        <taxon>Bacillota</taxon>
        <taxon>Negativicutes</taxon>
        <taxon>Selenomonadales</taxon>
        <taxon>Sporomusaceae</taxon>
        <taxon>Sporomusa</taxon>
        <taxon>environmental samples</taxon>
    </lineage>
</organism>
<name>A0A212LY51_9FIRM</name>
<dbReference type="AlphaFoldDB" id="A0A212LY51"/>
<gene>
    <name evidence="2" type="ORF">KL86SPO_50232</name>
</gene>